<name>A0A497E676_UNCAE</name>
<keyword evidence="4 5" id="KW-0963">Cytoplasm</keyword>
<sequence>MLVAPESGLKIQRLKMREELERACRYALRLLDYRERSKQEIRDRMKKKGYGDDLIEEVLRYLEAHNFVNERRFAQIWGEHCIRKGYGRRRTYIELREKGLETDLIDEVLNELYSEVDETGMALSLIKRRRFLLRGSRESRIRRTYEFLRRRGFSPEVIHEVMREIESVEGLTDSGNML</sequence>
<dbReference type="Pfam" id="PF02631">
    <property type="entry name" value="RecX_HTH2"/>
    <property type="match status" value="1"/>
</dbReference>
<gene>
    <name evidence="5" type="primary">recX</name>
    <name evidence="9" type="ORF">DRJ00_00140</name>
</gene>
<accession>A0A497E676</accession>
<dbReference type="AlphaFoldDB" id="A0A497E676"/>
<comment type="caution">
    <text evidence="9">The sequence shown here is derived from an EMBL/GenBank/DDBJ whole genome shotgun (WGS) entry which is preliminary data.</text>
</comment>
<dbReference type="InterPro" id="IPR036388">
    <property type="entry name" value="WH-like_DNA-bd_sf"/>
</dbReference>
<evidence type="ECO:0000256" key="2">
    <source>
        <dbReference type="ARBA" id="ARBA00009695"/>
    </source>
</evidence>
<evidence type="ECO:0000259" key="8">
    <source>
        <dbReference type="Pfam" id="PF21982"/>
    </source>
</evidence>
<dbReference type="GO" id="GO:0005737">
    <property type="term" value="C:cytoplasm"/>
    <property type="evidence" value="ECO:0007669"/>
    <property type="project" value="UniProtKB-SubCell"/>
</dbReference>
<comment type="subcellular location">
    <subcellularLocation>
        <location evidence="1 5">Cytoplasm</location>
    </subcellularLocation>
</comment>
<evidence type="ECO:0000259" key="6">
    <source>
        <dbReference type="Pfam" id="PF02631"/>
    </source>
</evidence>
<dbReference type="InterPro" id="IPR053925">
    <property type="entry name" value="RecX_HTH_3rd"/>
</dbReference>
<proteinExistence type="inferred from homology"/>
<feature type="domain" description="RecX third three-helical" evidence="7">
    <location>
        <begin position="121"/>
        <end position="162"/>
    </location>
</feature>
<evidence type="ECO:0000256" key="3">
    <source>
        <dbReference type="ARBA" id="ARBA00018111"/>
    </source>
</evidence>
<feature type="domain" description="RecX second three-helical" evidence="6">
    <location>
        <begin position="69"/>
        <end position="109"/>
    </location>
</feature>
<dbReference type="Proteomes" id="UP000279422">
    <property type="component" value="Unassembled WGS sequence"/>
</dbReference>
<dbReference type="EMBL" id="QMPZ01000001">
    <property type="protein sequence ID" value="RLE10854.1"/>
    <property type="molecule type" value="Genomic_DNA"/>
</dbReference>
<dbReference type="Gene3D" id="1.10.10.10">
    <property type="entry name" value="Winged helix-like DNA-binding domain superfamily/Winged helix DNA-binding domain"/>
    <property type="match status" value="3"/>
</dbReference>
<dbReference type="Pfam" id="PF21982">
    <property type="entry name" value="RecX_HTH1"/>
    <property type="match status" value="1"/>
</dbReference>
<evidence type="ECO:0000313" key="10">
    <source>
        <dbReference type="Proteomes" id="UP000279422"/>
    </source>
</evidence>
<evidence type="ECO:0000256" key="1">
    <source>
        <dbReference type="ARBA" id="ARBA00004496"/>
    </source>
</evidence>
<evidence type="ECO:0000256" key="5">
    <source>
        <dbReference type="HAMAP-Rule" id="MF_01114"/>
    </source>
</evidence>
<dbReference type="InterPro" id="IPR003783">
    <property type="entry name" value="Regulatory_RecX"/>
</dbReference>
<organism evidence="9 10">
    <name type="scientific">Aerophobetes bacterium</name>
    <dbReference type="NCBI Taxonomy" id="2030807"/>
    <lineage>
        <taxon>Bacteria</taxon>
        <taxon>Candidatus Aerophobota</taxon>
    </lineage>
</organism>
<protein>
    <recommendedName>
        <fullName evidence="3 5">Regulatory protein RecX</fullName>
    </recommendedName>
</protein>
<evidence type="ECO:0000313" key="9">
    <source>
        <dbReference type="EMBL" id="RLE10854.1"/>
    </source>
</evidence>
<dbReference type="GO" id="GO:0006282">
    <property type="term" value="P:regulation of DNA repair"/>
    <property type="evidence" value="ECO:0007669"/>
    <property type="project" value="UniProtKB-UniRule"/>
</dbReference>
<dbReference type="PANTHER" id="PTHR33602:SF1">
    <property type="entry name" value="REGULATORY PROTEIN RECX FAMILY PROTEIN"/>
    <property type="match status" value="1"/>
</dbReference>
<evidence type="ECO:0000256" key="4">
    <source>
        <dbReference type="ARBA" id="ARBA00022490"/>
    </source>
</evidence>
<feature type="domain" description="RecX first three-helical" evidence="8">
    <location>
        <begin position="25"/>
        <end position="62"/>
    </location>
</feature>
<dbReference type="PANTHER" id="PTHR33602">
    <property type="entry name" value="REGULATORY PROTEIN RECX FAMILY PROTEIN"/>
    <property type="match status" value="1"/>
</dbReference>
<dbReference type="Pfam" id="PF21981">
    <property type="entry name" value="RecX_HTH3"/>
    <property type="match status" value="1"/>
</dbReference>
<dbReference type="InterPro" id="IPR053926">
    <property type="entry name" value="RecX_HTH_1st"/>
</dbReference>
<comment type="function">
    <text evidence="5">Modulates RecA activity.</text>
</comment>
<comment type="similarity">
    <text evidence="2 5">Belongs to the RecX family.</text>
</comment>
<evidence type="ECO:0000259" key="7">
    <source>
        <dbReference type="Pfam" id="PF21981"/>
    </source>
</evidence>
<reference evidence="9 10" key="1">
    <citation type="submission" date="2018-06" db="EMBL/GenBank/DDBJ databases">
        <title>Extensive metabolic versatility and redundancy in microbially diverse, dynamic hydrothermal sediments.</title>
        <authorList>
            <person name="Dombrowski N."/>
            <person name="Teske A."/>
            <person name="Baker B.J."/>
        </authorList>
    </citation>
    <scope>NUCLEOTIDE SEQUENCE [LARGE SCALE GENOMIC DNA]</scope>
    <source>
        <strain evidence="9">B47_G16</strain>
    </source>
</reference>
<dbReference type="HAMAP" id="MF_01114">
    <property type="entry name" value="RecX"/>
    <property type="match status" value="1"/>
</dbReference>
<dbReference type="InterPro" id="IPR053924">
    <property type="entry name" value="RecX_HTH_2nd"/>
</dbReference>